<dbReference type="EMBL" id="AFHQ01000025">
    <property type="protein sequence ID" value="EGK60895.1"/>
    <property type="molecule type" value="Genomic_DNA"/>
</dbReference>
<keyword evidence="2" id="KW-1277">Toxin-antitoxin system</keyword>
<protein>
    <recommendedName>
        <fullName evidence="10">Type II toxin-antitoxin system HicA family toxin</fullName>
    </recommendedName>
</protein>
<evidence type="ECO:0000313" key="9">
    <source>
        <dbReference type="Proteomes" id="UP000004067"/>
    </source>
</evidence>
<evidence type="ECO:0000256" key="3">
    <source>
        <dbReference type="ARBA" id="ARBA00022722"/>
    </source>
</evidence>
<dbReference type="Gene3D" id="3.30.920.30">
    <property type="entry name" value="Hypothetical protein"/>
    <property type="match status" value="1"/>
</dbReference>
<evidence type="ECO:0000313" key="8">
    <source>
        <dbReference type="EMBL" id="EGK60895.1"/>
    </source>
</evidence>
<keyword evidence="5" id="KW-0378">Hydrolase</keyword>
<comment type="similarity">
    <text evidence="1">Belongs to the HicA mRNA interferase family.</text>
</comment>
<sequence length="62" mass="6890">MTTAELLRLLKKNGCTLVRNGGNHDIYFSPITSNQFPVGRHAKDEIPNGTLQNILKRAGLKK</sequence>
<evidence type="ECO:0000256" key="5">
    <source>
        <dbReference type="ARBA" id="ARBA00022801"/>
    </source>
</evidence>
<gene>
    <name evidence="8" type="ORF">HMPREF9081_0752</name>
</gene>
<name>F5RKG7_9FIRM</name>
<proteinExistence type="inferred from homology"/>
<dbReference type="OrthoDB" id="9799854at2"/>
<dbReference type="InterPro" id="IPR038570">
    <property type="entry name" value="HicA_sf"/>
</dbReference>
<evidence type="ECO:0000256" key="7">
    <source>
        <dbReference type="ARBA" id="ARBA00023016"/>
    </source>
</evidence>
<dbReference type="Proteomes" id="UP000004067">
    <property type="component" value="Unassembled WGS sequence"/>
</dbReference>
<dbReference type="SUPFAM" id="SSF54786">
    <property type="entry name" value="YcfA/nrd intein domain"/>
    <property type="match status" value="1"/>
</dbReference>
<comment type="caution">
    <text evidence="8">The sequence shown here is derived from an EMBL/GenBank/DDBJ whole genome shotgun (WGS) entry which is preliminary data.</text>
</comment>
<dbReference type="GO" id="GO:0016787">
    <property type="term" value="F:hydrolase activity"/>
    <property type="evidence" value="ECO:0007669"/>
    <property type="project" value="UniProtKB-KW"/>
</dbReference>
<evidence type="ECO:0008006" key="10">
    <source>
        <dbReference type="Google" id="ProtNLM"/>
    </source>
</evidence>
<evidence type="ECO:0000256" key="1">
    <source>
        <dbReference type="ARBA" id="ARBA00006620"/>
    </source>
</evidence>
<reference evidence="8 9" key="1">
    <citation type="submission" date="2011-04" db="EMBL/GenBank/DDBJ databases">
        <authorList>
            <person name="Muzny D."/>
            <person name="Qin X."/>
            <person name="Deng J."/>
            <person name="Jiang H."/>
            <person name="Liu Y."/>
            <person name="Qu J."/>
            <person name="Song X.-Z."/>
            <person name="Zhang L."/>
            <person name="Thornton R."/>
            <person name="Coyle M."/>
            <person name="Francisco L."/>
            <person name="Jackson L."/>
            <person name="Javaid M."/>
            <person name="Korchina V."/>
            <person name="Kovar C."/>
            <person name="Mata R."/>
            <person name="Mathew T."/>
            <person name="Ngo R."/>
            <person name="Nguyen L."/>
            <person name="Nguyen N."/>
            <person name="Okwuonu G."/>
            <person name="Ongeri F."/>
            <person name="Pham C."/>
            <person name="Simmons D."/>
            <person name="Wilczek-Boney K."/>
            <person name="Hale W."/>
            <person name="Jakkamsetti A."/>
            <person name="Pham P."/>
            <person name="Ruth R."/>
            <person name="San Lucas F."/>
            <person name="Warren J."/>
            <person name="Zhang J."/>
            <person name="Zhao Z."/>
            <person name="Zhou C."/>
            <person name="Zhu D."/>
            <person name="Lee S."/>
            <person name="Bess C."/>
            <person name="Blankenburg K."/>
            <person name="Forbes L."/>
            <person name="Fu Q."/>
            <person name="Gubbala S."/>
            <person name="Hirani K."/>
            <person name="Jayaseelan J.C."/>
            <person name="Lara F."/>
            <person name="Munidasa M."/>
            <person name="Palculict T."/>
            <person name="Patil S."/>
            <person name="Pu L.-L."/>
            <person name="Saada N."/>
            <person name="Tang L."/>
            <person name="Weissenberger G."/>
            <person name="Zhu Y."/>
            <person name="Hemphill L."/>
            <person name="Shang Y."/>
            <person name="Youmans B."/>
            <person name="Ayvaz T."/>
            <person name="Ross M."/>
            <person name="Santibanez J."/>
            <person name="Aqrawi P."/>
            <person name="Gross S."/>
            <person name="Joshi V."/>
            <person name="Fowler G."/>
            <person name="Nazareth L."/>
            <person name="Reid J."/>
            <person name="Worley K."/>
            <person name="Petrosino J."/>
            <person name="Highlander S."/>
            <person name="Gibbs R."/>
        </authorList>
    </citation>
    <scope>NUCLEOTIDE SEQUENCE [LARGE SCALE GENOMIC DNA]</scope>
    <source>
        <strain evidence="8 9">DSM 2778</strain>
    </source>
</reference>
<dbReference type="GO" id="GO:0003729">
    <property type="term" value="F:mRNA binding"/>
    <property type="evidence" value="ECO:0007669"/>
    <property type="project" value="InterPro"/>
</dbReference>
<evidence type="ECO:0000256" key="6">
    <source>
        <dbReference type="ARBA" id="ARBA00022884"/>
    </source>
</evidence>
<organism evidence="8 9">
    <name type="scientific">Centipeda periodontii DSM 2778</name>
    <dbReference type="NCBI Taxonomy" id="888060"/>
    <lineage>
        <taxon>Bacteria</taxon>
        <taxon>Bacillati</taxon>
        <taxon>Bacillota</taxon>
        <taxon>Negativicutes</taxon>
        <taxon>Selenomonadales</taxon>
        <taxon>Selenomonadaceae</taxon>
        <taxon>Centipeda</taxon>
    </lineage>
</organism>
<evidence type="ECO:0000256" key="4">
    <source>
        <dbReference type="ARBA" id="ARBA00022759"/>
    </source>
</evidence>
<dbReference type="AlphaFoldDB" id="F5RKG7"/>
<dbReference type="GO" id="GO:0004519">
    <property type="term" value="F:endonuclease activity"/>
    <property type="evidence" value="ECO:0007669"/>
    <property type="project" value="UniProtKB-KW"/>
</dbReference>
<keyword evidence="3" id="KW-0540">Nuclease</keyword>
<dbReference type="HOGENOM" id="CLU_164851_7_3_9"/>
<keyword evidence="7" id="KW-0346">Stress response</keyword>
<dbReference type="eggNOG" id="COG1724">
    <property type="taxonomic scope" value="Bacteria"/>
</dbReference>
<dbReference type="Pfam" id="PF07927">
    <property type="entry name" value="HicA_toxin"/>
    <property type="match status" value="1"/>
</dbReference>
<keyword evidence="6" id="KW-0694">RNA-binding</keyword>
<evidence type="ECO:0000256" key="2">
    <source>
        <dbReference type="ARBA" id="ARBA00022649"/>
    </source>
</evidence>
<dbReference type="STRING" id="888060.HMPREF9081_0752"/>
<keyword evidence="9" id="KW-1185">Reference proteome</keyword>
<dbReference type="RefSeq" id="WP_006305630.1">
    <property type="nucleotide sequence ID" value="NZ_GL892076.1"/>
</dbReference>
<dbReference type="InterPro" id="IPR012933">
    <property type="entry name" value="HicA_mRNA_interferase"/>
</dbReference>
<accession>F5RKG7</accession>
<keyword evidence="4" id="KW-0255">Endonuclease</keyword>